<dbReference type="InterPro" id="IPR037401">
    <property type="entry name" value="SnoaL-like"/>
</dbReference>
<dbReference type="Pfam" id="PF13577">
    <property type="entry name" value="SnoaL_4"/>
    <property type="match status" value="1"/>
</dbReference>
<reference evidence="2" key="2">
    <citation type="submission" date="2016-01" db="EMBL/GenBank/DDBJ databases">
        <authorList>
            <person name="Ana R.F.D.C."/>
            <person name="Tarcisio F."/>
            <person name="Maria L.L."/>
            <person name="Monica P."/>
            <person name="Wana L.O.D.C."/>
            <person name="Elisabetta G."/>
            <person name="Jeann R.D.C.B."/>
            <person name="Veronica D.S."/>
            <person name="Karla V.B.L."/>
            <person name="Roberto B."/>
            <person name="Antonella G."/>
            <person name="Anna F."/>
            <person name="Alessandro M."/>
            <person name="Pamela F."/>
            <person name="Francesca D.L."/>
            <person name="Giulia F.S."/>
            <person name="Sara T."/>
            <person name="Fabio R."/>
            <person name="Olivier J."/>
            <person name="Nicola S."/>
            <person name="Enrico T."/>
        </authorList>
    </citation>
    <scope>NUCLEOTIDE SEQUENCE</scope>
    <source>
        <strain evidence="2">FI-07156</strain>
    </source>
</reference>
<feature type="domain" description="SnoaL-like" evidence="1">
    <location>
        <begin position="7"/>
        <end position="128"/>
    </location>
</feature>
<dbReference type="Proteomes" id="UP000193801">
    <property type="component" value="Unassembled WGS sequence"/>
</dbReference>
<protein>
    <recommendedName>
        <fullName evidence="1">SnoaL-like domain-containing protein</fullName>
    </recommendedName>
</protein>
<dbReference type="InterPro" id="IPR032710">
    <property type="entry name" value="NTF2-like_dom_sf"/>
</dbReference>
<sequence length="174" mass="19432">MASTDTDVVAITQLLNLYGFAVDSQRWQLFDSIFTTDVMADYGASSQWKDLARFKADFAAYHEPFDATQHTISTHVVRAEGDVAHSFCNGGWRLVRKAADAGPYWDGMGWYDDAWRRTPAGWRITRRTCRIAWWTGNPFVNETIPGVRFDLTTTALRREAAAGRVGVLGHAPGG</sequence>
<organism evidence="3 4">
    <name type="scientific">Mycobacterium paraense</name>
    <dbReference type="NCBI Taxonomy" id="767916"/>
    <lineage>
        <taxon>Bacteria</taxon>
        <taxon>Bacillati</taxon>
        <taxon>Actinomycetota</taxon>
        <taxon>Actinomycetes</taxon>
        <taxon>Mycobacteriales</taxon>
        <taxon>Mycobacteriaceae</taxon>
        <taxon>Mycobacterium</taxon>
        <taxon>Mycobacterium simiae complex</taxon>
    </lineage>
</organism>
<dbReference type="EMBL" id="LQPN01000044">
    <property type="protein sequence ID" value="ORW47141.1"/>
    <property type="molecule type" value="Genomic_DNA"/>
</dbReference>
<gene>
    <name evidence="3" type="ORF">AWB90_14470</name>
    <name evidence="2" type="ORF">AWB91_22565</name>
</gene>
<evidence type="ECO:0000313" key="4">
    <source>
        <dbReference type="Proteomes" id="UP000193285"/>
    </source>
</evidence>
<evidence type="ECO:0000313" key="5">
    <source>
        <dbReference type="Proteomes" id="UP000193801"/>
    </source>
</evidence>
<evidence type="ECO:0000313" key="3">
    <source>
        <dbReference type="EMBL" id="ORW47141.1"/>
    </source>
</evidence>
<reference evidence="3" key="3">
    <citation type="submission" date="2016-01" db="EMBL/GenBank/DDBJ databases">
        <authorList>
            <person name="Oliw E.H."/>
        </authorList>
    </citation>
    <scope>NUCLEOTIDE SEQUENCE</scope>
    <source>
        <strain evidence="3">IEC33</strain>
    </source>
</reference>
<dbReference type="AlphaFoldDB" id="A0A1X2AAR2"/>
<evidence type="ECO:0000313" key="2">
    <source>
        <dbReference type="EMBL" id="ORW30152.1"/>
    </source>
</evidence>
<reference evidence="4 5" key="1">
    <citation type="journal article" date="2015" name="Emerg. Microbes Infect.">
        <title>Characterization of 17 strains belonging to the Mycobacterium simiae complex and description of Mycobacterium paraense sp. nov.</title>
        <authorList>
            <person name="Fusco da Costa A.R."/>
            <person name="Fedrizzi T."/>
            <person name="Lopes M.L."/>
            <person name="Pecorari M."/>
            <person name="Oliveira da Costa W.L."/>
            <person name="Giacobazzi E."/>
            <person name="da Costa Bahia J.R."/>
            <person name="De Sanctis V."/>
            <person name="Batista Lima K.V."/>
            <person name="Bertorelli R."/>
            <person name="Grottola A."/>
            <person name="Fabio A."/>
            <person name="Mariottini A."/>
            <person name="Ferretti P."/>
            <person name="Di Leva F."/>
            <person name="Fregni Serpini G."/>
            <person name="Tagliazucchi S."/>
            <person name="Rumpianesi F."/>
            <person name="Jousson O."/>
            <person name="Segata N."/>
            <person name="Tortoli E."/>
        </authorList>
    </citation>
    <scope>NUCLEOTIDE SEQUENCE [LARGE SCALE GENOMIC DNA]</scope>
    <source>
        <strain evidence="2 5">FI-07156</strain>
        <strain evidence="3 4">IEC33</strain>
    </source>
</reference>
<dbReference type="SUPFAM" id="SSF54427">
    <property type="entry name" value="NTF2-like"/>
    <property type="match status" value="1"/>
</dbReference>
<evidence type="ECO:0000259" key="1">
    <source>
        <dbReference type="Pfam" id="PF13577"/>
    </source>
</evidence>
<name>A0A1X2AAR2_9MYCO</name>
<accession>A0A1X2AAR2</accession>
<proteinExistence type="predicted"/>
<dbReference type="Gene3D" id="3.10.450.50">
    <property type="match status" value="1"/>
</dbReference>
<dbReference type="EMBL" id="LQPK01000018">
    <property type="protein sequence ID" value="ORW30152.1"/>
    <property type="molecule type" value="Genomic_DNA"/>
</dbReference>
<comment type="caution">
    <text evidence="3">The sequence shown here is derived from an EMBL/GenBank/DDBJ whole genome shotgun (WGS) entry which is preliminary data.</text>
</comment>
<dbReference type="Proteomes" id="UP000193285">
    <property type="component" value="Unassembled WGS sequence"/>
</dbReference>
<dbReference type="RefSeq" id="WP_085097893.1">
    <property type="nucleotide sequence ID" value="NZ_LQPK01000018.1"/>
</dbReference>
<keyword evidence="5" id="KW-1185">Reference proteome</keyword>
<dbReference type="STRING" id="767916.AWB91_22565"/>
<dbReference type="OrthoDB" id="4555743at2"/>